<keyword evidence="4" id="KW-0747">Spliceosome</keyword>
<feature type="compositionally biased region" description="Basic and acidic residues" evidence="11">
    <location>
        <begin position="145"/>
        <end position="155"/>
    </location>
</feature>
<protein>
    <recommendedName>
        <fullName evidence="12">TOG domain-containing protein</fullName>
    </recommendedName>
</protein>
<organism evidence="13 14">
    <name type="scientific">Rhododendron simsii</name>
    <name type="common">Sims's rhododendron</name>
    <dbReference type="NCBI Taxonomy" id="118357"/>
    <lineage>
        <taxon>Eukaryota</taxon>
        <taxon>Viridiplantae</taxon>
        <taxon>Streptophyta</taxon>
        <taxon>Embryophyta</taxon>
        <taxon>Tracheophyta</taxon>
        <taxon>Spermatophyta</taxon>
        <taxon>Magnoliopsida</taxon>
        <taxon>eudicotyledons</taxon>
        <taxon>Gunneridae</taxon>
        <taxon>Pentapetalae</taxon>
        <taxon>asterids</taxon>
        <taxon>Ericales</taxon>
        <taxon>Ericaceae</taxon>
        <taxon>Ericoideae</taxon>
        <taxon>Rhodoreae</taxon>
        <taxon>Rhododendron</taxon>
    </lineage>
</organism>
<dbReference type="SUPFAM" id="SSF48371">
    <property type="entry name" value="ARM repeat"/>
    <property type="match status" value="1"/>
</dbReference>
<feature type="region of interest" description="Disordered" evidence="11">
    <location>
        <begin position="78"/>
        <end position="108"/>
    </location>
</feature>
<dbReference type="AlphaFoldDB" id="A0A834G3C5"/>
<dbReference type="PANTHER" id="PTHR12097">
    <property type="entry name" value="SPLICING FACTOR 3B, SUBUNIT 1-RELATED"/>
    <property type="match status" value="1"/>
</dbReference>
<feature type="coiled-coil region" evidence="10">
    <location>
        <begin position="1"/>
        <end position="28"/>
    </location>
</feature>
<evidence type="ECO:0000256" key="1">
    <source>
        <dbReference type="ARBA" id="ARBA00004123"/>
    </source>
</evidence>
<dbReference type="InterPro" id="IPR021133">
    <property type="entry name" value="HEAT_type_2"/>
</dbReference>
<dbReference type="GO" id="GO:0005681">
    <property type="term" value="C:spliceosomal complex"/>
    <property type="evidence" value="ECO:0007669"/>
    <property type="project" value="UniProtKB-KW"/>
</dbReference>
<evidence type="ECO:0000256" key="11">
    <source>
        <dbReference type="SAM" id="MobiDB-lite"/>
    </source>
</evidence>
<keyword evidence="3" id="KW-0507">mRNA processing</keyword>
<dbReference type="Pfam" id="PF22646">
    <property type="entry name" value="PPP2R1A-like_HEAT"/>
    <property type="match status" value="1"/>
</dbReference>
<comment type="similarity">
    <text evidence="2">Belongs to the SF3B1 family.</text>
</comment>
<dbReference type="InterPro" id="IPR011989">
    <property type="entry name" value="ARM-like"/>
</dbReference>
<feature type="compositionally biased region" description="Low complexity" evidence="11">
    <location>
        <begin position="311"/>
        <end position="320"/>
    </location>
</feature>
<dbReference type="Gene3D" id="1.25.10.10">
    <property type="entry name" value="Leucine-rich Repeat Variant"/>
    <property type="match status" value="3"/>
</dbReference>
<dbReference type="FunFam" id="1.25.10.10:FF:000066">
    <property type="entry name" value="Splicing factor 3B subunit 1"/>
    <property type="match status" value="1"/>
</dbReference>
<keyword evidence="14" id="KW-1185">Reference proteome</keyword>
<keyword evidence="6" id="KW-0508">mRNA splicing</keyword>
<comment type="similarity">
    <text evidence="8">Belongs to the phosphatase 2A regulatory subunit A family.</text>
</comment>
<sequence length="1277" mass="142529">MASLDSEIAKTQEEKKALEQQLASLTSVAYDKDLYGGNNRFEDYELSIPVNDEEENLDAMDSEVARKLASYTAPKSILKDMPRGTGEDLDEAGFKRPQRIVDREDDYRRRRLNRVISPDRHDAFAAGDKTPDVSVRTYQDVMQEELLKREKDDTLRAIAKKKKEEEERKAAGGEKESSGGAVATTASQPSQKRRNRWDQSQEENAAKKAKSDWDLPDSTPGIGRWDATPTPGRVVGDATPSLSRRNRWDETPTPGRLADSDATPSAGGVTPGATPAGMTWDATPKLAGLATPTPKRQRSRWDETPATMGSATPMAGATPAAAYTPGVTPVGGVELATPTPGAINLRGAITPEQYNLLRWEKDIEERNRPLTDEELDAMFPMEGYKILEPPPSYVPIRTPARKLLATPTPLGTPLYSIPEENRGQQFDVPKELPGGLPFMKPEDYQYFGALLNEEEEEELSPDEQKERKIMKLLLKVKNGTPPQRKTALRQLTDKARDLGAGPLFNRILPLLMQPTLEDQERHLLVKVIDRVLYKLDELVRPFVHKILVVIEPLLIDEDYYARVEGREIISNLSKAAGLATMIAAMRPDIDNIDEYVRNTTARAFSVVASALGIPALLPFLKAVCQSKKSWQARHTGIKIVQQIAILIGCAVLPHLRSLVEIIEHGLNDENQKVRTITALSLAALAEAAAPYGIESFDSVLKPLWKGIRSHRGKVLAAFLKAIGFIIPLMDAIYASYYTKEVMFILIREFQSPDEEMKKIVLKVVKQCVSTEGVEADYIRSDILPDFFKNFWVRRMALDRRNYRQLVETTVEIANKVGVADIVGRIVEDLKDESEPYRRMVMETIEKVVANLGASDIDARLEELLIDGILYAFQEQTSDDANVMLNGFGAVVNALGQRVKPYLPQICGTIKWRLNNKSAKVRQQAADLISRIAVVMKQCQEEQLMGHLGVVLYEYLGEEYPEVLGSILGALKAIVNVIGMTKMTPPIKDLLPRLTPILKNRHEKVQENCIDLVGRIADRGAEFVPAREWMRICFELLEMLKAHKKGIRRATVNTFGYIAKAIGPQDVLATLLNNLKVQERQNRVCTTVAIAIVAETCSPFTVLPALMNEYRVPELNVQNGVLKSLSFLFEYIGEMGKDYIYAVTPLLEDALMDRDLVHRQTAASAVKHMALGVAGLGCEDALIHLLNYVWPNIFETSPHVINAVMEAIEGMRVALGAAVVLNYCLQGLFHPARKVREVYWKIYNSLYIGAQDALVAAYPVLEDEESNIFSRPELTMFI</sequence>
<name>A0A834G3C5_RHOSS</name>
<dbReference type="InterPro" id="IPR034085">
    <property type="entry name" value="TOG"/>
</dbReference>
<feature type="region of interest" description="Disordered" evidence="11">
    <location>
        <begin position="143"/>
        <end position="320"/>
    </location>
</feature>
<feature type="compositionally biased region" description="Basic and acidic residues" evidence="11">
    <location>
        <begin position="162"/>
        <end position="177"/>
    </location>
</feature>
<dbReference type="Proteomes" id="UP000626092">
    <property type="component" value="Unassembled WGS sequence"/>
</dbReference>
<evidence type="ECO:0000256" key="3">
    <source>
        <dbReference type="ARBA" id="ARBA00022664"/>
    </source>
</evidence>
<proteinExistence type="inferred from homology"/>
<accession>A0A834G3C5</accession>
<dbReference type="Pfam" id="PF08920">
    <property type="entry name" value="SF3b1"/>
    <property type="match status" value="1"/>
</dbReference>
<dbReference type="PROSITE" id="PS50077">
    <property type="entry name" value="HEAT_REPEAT"/>
    <property type="match status" value="1"/>
</dbReference>
<dbReference type="OrthoDB" id="438939at2759"/>
<gene>
    <name evidence="13" type="ORF">RHSIM_RhsimUnG0019800</name>
</gene>
<dbReference type="InterPro" id="IPR016024">
    <property type="entry name" value="ARM-type_fold"/>
</dbReference>
<evidence type="ECO:0000313" key="13">
    <source>
        <dbReference type="EMBL" id="KAF7116603.1"/>
    </source>
</evidence>
<feature type="domain" description="TOG" evidence="12">
    <location>
        <begin position="828"/>
        <end position="1089"/>
    </location>
</feature>
<feature type="compositionally biased region" description="Low complexity" evidence="11">
    <location>
        <begin position="262"/>
        <end position="279"/>
    </location>
</feature>
<dbReference type="InterPro" id="IPR054573">
    <property type="entry name" value="PP2A/SF3B1-like_HEAT"/>
</dbReference>
<keyword evidence="10" id="KW-0175">Coiled coil</keyword>
<evidence type="ECO:0000256" key="7">
    <source>
        <dbReference type="ARBA" id="ARBA00023242"/>
    </source>
</evidence>
<dbReference type="InterPro" id="IPR015016">
    <property type="entry name" value="SF3b_su1"/>
</dbReference>
<comment type="subcellular location">
    <subcellularLocation>
        <location evidence="1">Nucleus</location>
    </subcellularLocation>
</comment>
<evidence type="ECO:0000259" key="12">
    <source>
        <dbReference type="SMART" id="SM01349"/>
    </source>
</evidence>
<evidence type="ECO:0000256" key="2">
    <source>
        <dbReference type="ARBA" id="ARBA00005754"/>
    </source>
</evidence>
<dbReference type="GO" id="GO:0003729">
    <property type="term" value="F:mRNA binding"/>
    <property type="evidence" value="ECO:0007669"/>
    <property type="project" value="InterPro"/>
</dbReference>
<dbReference type="GO" id="GO:0000245">
    <property type="term" value="P:spliceosomal complex assembly"/>
    <property type="evidence" value="ECO:0007669"/>
    <property type="project" value="InterPro"/>
</dbReference>
<reference evidence="13" key="1">
    <citation type="submission" date="2019-11" db="EMBL/GenBank/DDBJ databases">
        <authorList>
            <person name="Liu Y."/>
            <person name="Hou J."/>
            <person name="Li T.-Q."/>
            <person name="Guan C.-H."/>
            <person name="Wu X."/>
            <person name="Wu H.-Z."/>
            <person name="Ling F."/>
            <person name="Zhang R."/>
            <person name="Shi X.-G."/>
            <person name="Ren J.-P."/>
            <person name="Chen E.-F."/>
            <person name="Sun J.-M."/>
        </authorList>
    </citation>
    <scope>NUCLEOTIDE SEQUENCE</scope>
    <source>
        <strain evidence="13">Adult_tree_wgs_1</strain>
        <tissue evidence="13">Leaves</tissue>
    </source>
</reference>
<evidence type="ECO:0000313" key="14">
    <source>
        <dbReference type="Proteomes" id="UP000626092"/>
    </source>
</evidence>
<evidence type="ECO:0000256" key="10">
    <source>
        <dbReference type="SAM" id="Coils"/>
    </source>
</evidence>
<evidence type="ECO:0000256" key="8">
    <source>
        <dbReference type="ARBA" id="ARBA00038332"/>
    </source>
</evidence>
<keyword evidence="7" id="KW-0539">Nucleus</keyword>
<evidence type="ECO:0000256" key="9">
    <source>
        <dbReference type="PROSITE-ProRule" id="PRU00103"/>
    </source>
</evidence>
<feature type="region of interest" description="Disordered" evidence="11">
    <location>
        <begin position="117"/>
        <end position="136"/>
    </location>
</feature>
<dbReference type="EMBL" id="WJXA01000058">
    <property type="protein sequence ID" value="KAF7116603.1"/>
    <property type="molecule type" value="Genomic_DNA"/>
</dbReference>
<dbReference type="FunFam" id="1.25.10.10:FF:000073">
    <property type="entry name" value="Splicing factor 3b, subunit 1"/>
    <property type="match status" value="1"/>
</dbReference>
<keyword evidence="5" id="KW-0677">Repeat</keyword>
<feature type="compositionally biased region" description="Basic and acidic residues" evidence="11">
    <location>
        <begin position="99"/>
        <end position="108"/>
    </location>
</feature>
<feature type="compositionally biased region" description="Basic and acidic residues" evidence="11">
    <location>
        <begin position="196"/>
        <end position="213"/>
    </location>
</feature>
<comment type="caution">
    <text evidence="13">The sequence shown here is derived from an EMBL/GenBank/DDBJ whole genome shotgun (WGS) entry which is preliminary data.</text>
</comment>
<evidence type="ECO:0000256" key="5">
    <source>
        <dbReference type="ARBA" id="ARBA00022737"/>
    </source>
</evidence>
<dbReference type="FunFam" id="1.25.10.10:FF:000069">
    <property type="entry name" value="Splicing factor 3B subunit 1"/>
    <property type="match status" value="1"/>
</dbReference>
<feature type="repeat" description="HEAT" evidence="9">
    <location>
        <begin position="658"/>
        <end position="696"/>
    </location>
</feature>
<evidence type="ECO:0000256" key="4">
    <source>
        <dbReference type="ARBA" id="ARBA00022728"/>
    </source>
</evidence>
<dbReference type="InterPro" id="IPR038737">
    <property type="entry name" value="SF3b_su1-like"/>
</dbReference>
<evidence type="ECO:0000256" key="6">
    <source>
        <dbReference type="ARBA" id="ARBA00023187"/>
    </source>
</evidence>
<dbReference type="SMART" id="SM01349">
    <property type="entry name" value="TOG"/>
    <property type="match status" value="1"/>
</dbReference>